<accession>A0AAD7KFZ6</accession>
<feature type="region of interest" description="Disordered" evidence="1">
    <location>
        <begin position="84"/>
        <end position="105"/>
    </location>
</feature>
<comment type="caution">
    <text evidence="2">The sequence shown here is derived from an EMBL/GenBank/DDBJ whole genome shotgun (WGS) entry which is preliminary data.</text>
</comment>
<feature type="non-terminal residue" evidence="2">
    <location>
        <position position="1"/>
    </location>
</feature>
<dbReference type="EMBL" id="JARJLG010000001">
    <property type="protein sequence ID" value="KAJ7784851.1"/>
    <property type="molecule type" value="Genomic_DNA"/>
</dbReference>
<evidence type="ECO:0000313" key="3">
    <source>
        <dbReference type="Proteomes" id="UP001215280"/>
    </source>
</evidence>
<sequence>PGANLASCCRDPPRIPNSQHIRVRYTEYALHFSAVLAPCASSLPRRPLRSALHTYAVAPRSRRLRSQPIGCILHLIARVHSNSFRSTGRPARRPSPTSTSSVSAEEGVTSANGAFPCFPFPPFIFLRPSASASAVTAVEMYATVKVDHGPPARASAPPAASYLHRRPLLTRFRMQTLPLARLWRYTILATARHLCVLSRASTYSAPARCTPSTRRWRGLEDRIARAPAAVISLVIPRFSRARWTTCGGLSRGVGASCTWGGHICCTGDSCVLGWRRCRYASRARRNRPVSKCRSIRQGILLNTR</sequence>
<reference evidence="2" key="1">
    <citation type="submission" date="2023-03" db="EMBL/GenBank/DDBJ databases">
        <title>Massive genome expansion in bonnet fungi (Mycena s.s.) driven by repeated elements and novel gene families across ecological guilds.</title>
        <authorList>
            <consortium name="Lawrence Berkeley National Laboratory"/>
            <person name="Harder C.B."/>
            <person name="Miyauchi S."/>
            <person name="Viragh M."/>
            <person name="Kuo A."/>
            <person name="Thoen E."/>
            <person name="Andreopoulos B."/>
            <person name="Lu D."/>
            <person name="Skrede I."/>
            <person name="Drula E."/>
            <person name="Henrissat B."/>
            <person name="Morin E."/>
            <person name="Kohler A."/>
            <person name="Barry K."/>
            <person name="LaButti K."/>
            <person name="Morin E."/>
            <person name="Salamov A."/>
            <person name="Lipzen A."/>
            <person name="Mereny Z."/>
            <person name="Hegedus B."/>
            <person name="Baldrian P."/>
            <person name="Stursova M."/>
            <person name="Weitz H."/>
            <person name="Taylor A."/>
            <person name="Grigoriev I.V."/>
            <person name="Nagy L.G."/>
            <person name="Martin F."/>
            <person name="Kauserud H."/>
        </authorList>
    </citation>
    <scope>NUCLEOTIDE SEQUENCE</scope>
    <source>
        <strain evidence="2">CBHHK188m</strain>
    </source>
</reference>
<organism evidence="2 3">
    <name type="scientific">Mycena maculata</name>
    <dbReference type="NCBI Taxonomy" id="230809"/>
    <lineage>
        <taxon>Eukaryota</taxon>
        <taxon>Fungi</taxon>
        <taxon>Dikarya</taxon>
        <taxon>Basidiomycota</taxon>
        <taxon>Agaricomycotina</taxon>
        <taxon>Agaricomycetes</taxon>
        <taxon>Agaricomycetidae</taxon>
        <taxon>Agaricales</taxon>
        <taxon>Marasmiineae</taxon>
        <taxon>Mycenaceae</taxon>
        <taxon>Mycena</taxon>
    </lineage>
</organism>
<gene>
    <name evidence="2" type="ORF">DFH07DRAFT_975156</name>
</gene>
<protein>
    <submittedName>
        <fullName evidence="2">Uncharacterized protein</fullName>
    </submittedName>
</protein>
<evidence type="ECO:0000256" key="1">
    <source>
        <dbReference type="SAM" id="MobiDB-lite"/>
    </source>
</evidence>
<dbReference type="AlphaFoldDB" id="A0AAD7KFZ6"/>
<evidence type="ECO:0000313" key="2">
    <source>
        <dbReference type="EMBL" id="KAJ7784851.1"/>
    </source>
</evidence>
<keyword evidence="3" id="KW-1185">Reference proteome</keyword>
<feature type="compositionally biased region" description="Low complexity" evidence="1">
    <location>
        <begin position="85"/>
        <end position="103"/>
    </location>
</feature>
<name>A0AAD7KFZ6_9AGAR</name>
<proteinExistence type="predicted"/>
<dbReference type="Proteomes" id="UP001215280">
    <property type="component" value="Unassembled WGS sequence"/>
</dbReference>